<comment type="caution">
    <text evidence="1">The sequence shown here is derived from an EMBL/GenBank/DDBJ whole genome shotgun (WGS) entry which is preliminary data.</text>
</comment>
<dbReference type="EMBL" id="MU274930">
    <property type="protein sequence ID" value="KAI0085587.1"/>
    <property type="molecule type" value="Genomic_DNA"/>
</dbReference>
<organism evidence="1 2">
    <name type="scientific">Irpex rosettiformis</name>
    <dbReference type="NCBI Taxonomy" id="378272"/>
    <lineage>
        <taxon>Eukaryota</taxon>
        <taxon>Fungi</taxon>
        <taxon>Dikarya</taxon>
        <taxon>Basidiomycota</taxon>
        <taxon>Agaricomycotina</taxon>
        <taxon>Agaricomycetes</taxon>
        <taxon>Polyporales</taxon>
        <taxon>Irpicaceae</taxon>
        <taxon>Irpex</taxon>
    </lineage>
</organism>
<name>A0ACB8TU38_9APHY</name>
<dbReference type="Proteomes" id="UP001055072">
    <property type="component" value="Unassembled WGS sequence"/>
</dbReference>
<gene>
    <name evidence="1" type="ORF">BDY19DRAFT_965805</name>
</gene>
<reference evidence="1" key="1">
    <citation type="journal article" date="2021" name="Environ. Microbiol.">
        <title>Gene family expansions and transcriptome signatures uncover fungal adaptations to wood decay.</title>
        <authorList>
            <person name="Hage H."/>
            <person name="Miyauchi S."/>
            <person name="Viragh M."/>
            <person name="Drula E."/>
            <person name="Min B."/>
            <person name="Chaduli D."/>
            <person name="Navarro D."/>
            <person name="Favel A."/>
            <person name="Norest M."/>
            <person name="Lesage-Meessen L."/>
            <person name="Balint B."/>
            <person name="Merenyi Z."/>
            <person name="de Eugenio L."/>
            <person name="Morin E."/>
            <person name="Martinez A.T."/>
            <person name="Baldrian P."/>
            <person name="Stursova M."/>
            <person name="Martinez M.J."/>
            <person name="Novotny C."/>
            <person name="Magnuson J.K."/>
            <person name="Spatafora J.W."/>
            <person name="Maurice S."/>
            <person name="Pangilinan J."/>
            <person name="Andreopoulos W."/>
            <person name="LaButti K."/>
            <person name="Hundley H."/>
            <person name="Na H."/>
            <person name="Kuo A."/>
            <person name="Barry K."/>
            <person name="Lipzen A."/>
            <person name="Henrissat B."/>
            <person name="Riley R."/>
            <person name="Ahrendt S."/>
            <person name="Nagy L.G."/>
            <person name="Grigoriev I.V."/>
            <person name="Martin F."/>
            <person name="Rosso M.N."/>
        </authorList>
    </citation>
    <scope>NUCLEOTIDE SEQUENCE</scope>
    <source>
        <strain evidence="1">CBS 384.51</strain>
    </source>
</reference>
<evidence type="ECO:0000313" key="1">
    <source>
        <dbReference type="EMBL" id="KAI0085587.1"/>
    </source>
</evidence>
<evidence type="ECO:0000313" key="2">
    <source>
        <dbReference type="Proteomes" id="UP001055072"/>
    </source>
</evidence>
<keyword evidence="2" id="KW-1185">Reference proteome</keyword>
<sequence length="310" mass="32409">MNIFPYVQIALSALNATTHYPTKLVLTNDDGWAVAQIRAQNDALKTAGFDVILSAPAENQSGSGSRSATPRPLTKPCQFDTCPIGSPAKGYNSSDPRLNYVNSFPVDAARFGIRTLSPQIFGSAPDFVLSGPNIGNNLGLAVLGSGTVGAACEAAKEGIPAIAVSGESTSSVSYSTLLSDPNSPATLAALLNSQLTAKFLNALLASHHRPILPRNIIVNVNFSPPNNSSCSGVDDYKFIFTRLLPDPLHLATDVTTCGTDHLPDERSVIRNRSAGCRATVSVISALTKLDVGASTQAAVLDRVSNILSCA</sequence>
<accession>A0ACB8TU38</accession>
<proteinExistence type="predicted"/>
<protein>
    <submittedName>
        <fullName evidence="1">Sure-like protein</fullName>
    </submittedName>
</protein>